<gene>
    <name evidence="1" type="ORF">GCM10022381_03930</name>
</gene>
<evidence type="ECO:0000313" key="2">
    <source>
        <dbReference type="Proteomes" id="UP001501803"/>
    </source>
</evidence>
<comment type="caution">
    <text evidence="1">The sequence shown here is derived from an EMBL/GenBank/DDBJ whole genome shotgun (WGS) entry which is preliminary data.</text>
</comment>
<protein>
    <submittedName>
        <fullName evidence="1">Uncharacterized protein</fullName>
    </submittedName>
</protein>
<organism evidence="1 2">
    <name type="scientific">Leifsonia kafniensis</name>
    <dbReference type="NCBI Taxonomy" id="475957"/>
    <lineage>
        <taxon>Bacteria</taxon>
        <taxon>Bacillati</taxon>
        <taxon>Actinomycetota</taxon>
        <taxon>Actinomycetes</taxon>
        <taxon>Micrococcales</taxon>
        <taxon>Microbacteriaceae</taxon>
        <taxon>Leifsonia</taxon>
    </lineage>
</organism>
<accession>A0ABP7K1T7</accession>
<dbReference type="EMBL" id="BAABCN010000002">
    <property type="protein sequence ID" value="GAA3863089.1"/>
    <property type="molecule type" value="Genomic_DNA"/>
</dbReference>
<evidence type="ECO:0000313" key="1">
    <source>
        <dbReference type="EMBL" id="GAA3863089.1"/>
    </source>
</evidence>
<name>A0ABP7K1T7_9MICO</name>
<dbReference type="Proteomes" id="UP001501803">
    <property type="component" value="Unassembled WGS sequence"/>
</dbReference>
<reference evidence="2" key="1">
    <citation type="journal article" date="2019" name="Int. J. Syst. Evol. Microbiol.">
        <title>The Global Catalogue of Microorganisms (GCM) 10K type strain sequencing project: providing services to taxonomists for standard genome sequencing and annotation.</title>
        <authorList>
            <consortium name="The Broad Institute Genomics Platform"/>
            <consortium name="The Broad Institute Genome Sequencing Center for Infectious Disease"/>
            <person name="Wu L."/>
            <person name="Ma J."/>
        </authorList>
    </citation>
    <scope>NUCLEOTIDE SEQUENCE [LARGE SCALE GENOMIC DNA]</scope>
    <source>
        <strain evidence="2">JCM 17021</strain>
    </source>
</reference>
<keyword evidence="2" id="KW-1185">Reference proteome</keyword>
<proteinExistence type="predicted"/>
<sequence length="92" mass="10125">MIGGSERVTQGDACLGLANGQPLQRLRRIGDKRGIATECHREHQHRTVIGIEQPTHRSVQRATCCSDQNIVEAPAKKRQICAVVTLVPTDQN</sequence>